<dbReference type="CDD" id="cd04301">
    <property type="entry name" value="NAT_SF"/>
    <property type="match status" value="1"/>
</dbReference>
<organism evidence="4 5">
    <name type="scientific">Anaerofilum hominis</name>
    <dbReference type="NCBI Taxonomy" id="2763016"/>
    <lineage>
        <taxon>Bacteria</taxon>
        <taxon>Bacillati</taxon>
        <taxon>Bacillota</taxon>
        <taxon>Clostridia</taxon>
        <taxon>Eubacteriales</taxon>
        <taxon>Oscillospiraceae</taxon>
        <taxon>Anaerofilum</taxon>
    </lineage>
</organism>
<dbReference type="Gene3D" id="3.40.630.30">
    <property type="match status" value="1"/>
</dbReference>
<proteinExistence type="predicted"/>
<dbReference type="EMBL" id="JACONZ010000002">
    <property type="protein sequence ID" value="MBC5580970.1"/>
    <property type="molecule type" value="Genomic_DNA"/>
</dbReference>
<evidence type="ECO:0000313" key="4">
    <source>
        <dbReference type="EMBL" id="MBC5580970.1"/>
    </source>
</evidence>
<dbReference type="SUPFAM" id="SSF55729">
    <property type="entry name" value="Acyl-CoA N-acyltransferases (Nat)"/>
    <property type="match status" value="1"/>
</dbReference>
<dbReference type="Pfam" id="PF00583">
    <property type="entry name" value="Acetyltransf_1"/>
    <property type="match status" value="1"/>
</dbReference>
<dbReference type="InterPro" id="IPR016181">
    <property type="entry name" value="Acyl_CoA_acyltransferase"/>
</dbReference>
<name>A0A923L0R7_9FIRM</name>
<dbReference type="GO" id="GO:0016747">
    <property type="term" value="F:acyltransferase activity, transferring groups other than amino-acyl groups"/>
    <property type="evidence" value="ECO:0007669"/>
    <property type="project" value="InterPro"/>
</dbReference>
<keyword evidence="1" id="KW-0808">Transferase</keyword>
<gene>
    <name evidence="4" type="ORF">H8S23_05585</name>
</gene>
<accession>A0A923L0R7</accession>
<dbReference type="PROSITE" id="PS51186">
    <property type="entry name" value="GNAT"/>
    <property type="match status" value="1"/>
</dbReference>
<dbReference type="PANTHER" id="PTHR43420">
    <property type="entry name" value="ACETYLTRANSFERASE"/>
    <property type="match status" value="1"/>
</dbReference>
<dbReference type="InterPro" id="IPR050680">
    <property type="entry name" value="YpeA/RimI_acetyltransf"/>
</dbReference>
<dbReference type="InterPro" id="IPR000182">
    <property type="entry name" value="GNAT_dom"/>
</dbReference>
<evidence type="ECO:0000256" key="2">
    <source>
        <dbReference type="ARBA" id="ARBA00023315"/>
    </source>
</evidence>
<reference evidence="4" key="1">
    <citation type="submission" date="2020-08" db="EMBL/GenBank/DDBJ databases">
        <title>Genome public.</title>
        <authorList>
            <person name="Liu C."/>
            <person name="Sun Q."/>
        </authorList>
    </citation>
    <scope>NUCLEOTIDE SEQUENCE</scope>
    <source>
        <strain evidence="4">BX8</strain>
    </source>
</reference>
<sequence length="173" mass="20363">MKLKCAAEKDFTNIRNFYYSLIEIMEKTEFDPGWEKDIYPTQEFLITSIQNRDLYFIENDTQIQACMIVNHLYNKGYKEVKWSVDAEDPELLVIHALGVHPDHAGKGLAKEMVRNVIEMAREQKLKTIRLDVLEGNVPAEKAYSKMGFQYVTTLKLFYEDTGWTNFRVYEYII</sequence>
<dbReference type="AlphaFoldDB" id="A0A923L0R7"/>
<keyword evidence="2" id="KW-0012">Acyltransferase</keyword>
<dbReference type="PANTHER" id="PTHR43420:SF44">
    <property type="entry name" value="ACETYLTRANSFERASE YPEA"/>
    <property type="match status" value="1"/>
</dbReference>
<feature type="domain" description="N-acetyltransferase" evidence="3">
    <location>
        <begin position="12"/>
        <end position="173"/>
    </location>
</feature>
<comment type="caution">
    <text evidence="4">The sequence shown here is derived from an EMBL/GenBank/DDBJ whole genome shotgun (WGS) entry which is preliminary data.</text>
</comment>
<dbReference type="Proteomes" id="UP000659630">
    <property type="component" value="Unassembled WGS sequence"/>
</dbReference>
<evidence type="ECO:0000259" key="3">
    <source>
        <dbReference type="PROSITE" id="PS51186"/>
    </source>
</evidence>
<evidence type="ECO:0000256" key="1">
    <source>
        <dbReference type="ARBA" id="ARBA00022679"/>
    </source>
</evidence>
<dbReference type="RefSeq" id="WP_186887346.1">
    <property type="nucleotide sequence ID" value="NZ_JACONZ010000002.1"/>
</dbReference>
<evidence type="ECO:0000313" key="5">
    <source>
        <dbReference type="Proteomes" id="UP000659630"/>
    </source>
</evidence>
<keyword evidence="5" id="KW-1185">Reference proteome</keyword>
<protein>
    <submittedName>
        <fullName evidence="4">GNAT family N-acetyltransferase</fullName>
    </submittedName>
</protein>